<accession>A0AA95S8X5</accession>
<evidence type="ECO:0000313" key="1">
    <source>
        <dbReference type="EMBL" id="WHY84177.1"/>
    </source>
</evidence>
<evidence type="ECO:0000313" key="2">
    <source>
        <dbReference type="Proteomes" id="UP001178288"/>
    </source>
</evidence>
<sequence>MNLNYEQARGLEGKVIKVQNHEGKWVMGRVVKVRKDGLELEEVNSTSSNDGYGYGFWGRRPFFRPFFVPFIGFPFFFW</sequence>
<organism evidence="1 2">
    <name type="scientific">Neobacillus novalis</name>
    <dbReference type="NCBI Taxonomy" id="220687"/>
    <lineage>
        <taxon>Bacteria</taxon>
        <taxon>Bacillati</taxon>
        <taxon>Bacillota</taxon>
        <taxon>Bacilli</taxon>
        <taxon>Bacillales</taxon>
        <taxon>Bacillaceae</taxon>
        <taxon>Neobacillus</taxon>
    </lineage>
</organism>
<proteinExistence type="predicted"/>
<reference evidence="1" key="1">
    <citation type="submission" date="2023-05" db="EMBL/GenBank/DDBJ databases">
        <title>Comparative genomics of Bacillaceae isolates and their secondary metabolite potential.</title>
        <authorList>
            <person name="Song L."/>
            <person name="Nielsen L.J."/>
            <person name="Mohite O."/>
            <person name="Xu X."/>
            <person name="Weber T."/>
            <person name="Kovacs A.T."/>
        </authorList>
    </citation>
    <scope>NUCLEOTIDE SEQUENCE</scope>
    <source>
        <strain evidence="1">XLM17</strain>
    </source>
</reference>
<gene>
    <name evidence="1" type="ORF">QNH39_16060</name>
</gene>
<dbReference type="KEGG" id="nnv:QNH39_16060"/>
<dbReference type="Proteomes" id="UP001178288">
    <property type="component" value="Chromosome"/>
</dbReference>
<dbReference type="EMBL" id="CP126114">
    <property type="protein sequence ID" value="WHY84177.1"/>
    <property type="molecule type" value="Genomic_DNA"/>
</dbReference>
<dbReference type="RefSeq" id="WP_066088535.1">
    <property type="nucleotide sequence ID" value="NZ_CP126114.1"/>
</dbReference>
<name>A0AA95S8X5_9BACI</name>
<dbReference type="AlphaFoldDB" id="A0AA95S8X5"/>
<protein>
    <submittedName>
        <fullName evidence="1">Uncharacterized protein</fullName>
    </submittedName>
</protein>
<keyword evidence="2" id="KW-1185">Reference proteome</keyword>